<dbReference type="GO" id="GO:0009102">
    <property type="term" value="P:biotin biosynthetic process"/>
    <property type="evidence" value="ECO:0007669"/>
    <property type="project" value="TreeGrafter"/>
</dbReference>
<evidence type="ECO:0000256" key="2">
    <source>
        <dbReference type="ARBA" id="ARBA00010008"/>
    </source>
</evidence>
<sequence length="362" mass="40141">MYPDDFLRRKLDERVSKQSLRQLQQHAGAIDFCSNDYLGIATHHLLNQGSKSQASGSTGSRLLAGNYPLINETEKKIALFHEAATALIFNSGYDANVGLLSCVPQKGDTILYDYLSHASIRDGIRLSFARSFSFAHNDLNDLEAKLKQATGTIFIVTESVFSMDGDTCPLEALIHLAQRYEAHLIIDEAHATGVVGDKGEGLVQQLGFASQVFARIHTFGKACGCHGAAVLGSEQLRTYLINFARSLMYSTSLPEHAVAMISRSYDVFPAMHQERAYLKSLVELFQSSDIRYEKLISHTPIQGVVVPGNTAVKELATQLQSHHFDIRPILYPTVPEGKERLRLVLHSFNTIDQVNQLIQHLS</sequence>
<protein>
    <submittedName>
        <fullName evidence="6">Pyridoxal phosphate-dependent aminotransferase family protein</fullName>
    </submittedName>
</protein>
<dbReference type="PANTHER" id="PTHR13693:SF77">
    <property type="entry name" value="8-AMINO-7-OXONONANOATE SYNTHASE"/>
    <property type="match status" value="1"/>
</dbReference>
<dbReference type="SUPFAM" id="SSF53383">
    <property type="entry name" value="PLP-dependent transferases"/>
    <property type="match status" value="1"/>
</dbReference>
<dbReference type="Gene3D" id="3.40.640.10">
    <property type="entry name" value="Type I PLP-dependent aspartate aminotransferase-like (Major domain)"/>
    <property type="match status" value="1"/>
</dbReference>
<keyword evidence="4" id="KW-0663">Pyridoxal phosphate</keyword>
<dbReference type="Pfam" id="PF00155">
    <property type="entry name" value="Aminotran_1_2"/>
    <property type="match status" value="1"/>
</dbReference>
<comment type="cofactor">
    <cofactor evidence="1">
        <name>pyridoxal 5'-phosphate</name>
        <dbReference type="ChEBI" id="CHEBI:597326"/>
    </cofactor>
</comment>
<dbReference type="InterPro" id="IPR050087">
    <property type="entry name" value="AON_synthase_class-II"/>
</dbReference>
<dbReference type="GO" id="GO:0030170">
    <property type="term" value="F:pyridoxal phosphate binding"/>
    <property type="evidence" value="ECO:0007669"/>
    <property type="project" value="InterPro"/>
</dbReference>
<dbReference type="InterPro" id="IPR015422">
    <property type="entry name" value="PyrdxlP-dep_Trfase_small"/>
</dbReference>
<organism evidence="6">
    <name type="scientific">Sediminibacterium sp. KACHI17</name>
    <dbReference type="NCBI Taxonomy" id="1751071"/>
    <lineage>
        <taxon>Bacteria</taxon>
        <taxon>Pseudomonadati</taxon>
        <taxon>Bacteroidota</taxon>
        <taxon>Chitinophagia</taxon>
        <taxon>Chitinophagales</taxon>
        <taxon>Chitinophagaceae</taxon>
        <taxon>Sediminibacterium</taxon>
    </lineage>
</organism>
<dbReference type="InterPro" id="IPR004839">
    <property type="entry name" value="Aminotransferase_I/II_large"/>
</dbReference>
<dbReference type="EMBL" id="AP029612">
    <property type="protein sequence ID" value="BFG70041.1"/>
    <property type="molecule type" value="Genomic_DNA"/>
</dbReference>
<dbReference type="PANTHER" id="PTHR13693">
    <property type="entry name" value="CLASS II AMINOTRANSFERASE/8-AMINO-7-OXONONANOATE SYNTHASE"/>
    <property type="match status" value="1"/>
</dbReference>
<dbReference type="Gene3D" id="3.90.1150.10">
    <property type="entry name" value="Aspartate Aminotransferase, domain 1"/>
    <property type="match status" value="1"/>
</dbReference>
<evidence type="ECO:0000256" key="1">
    <source>
        <dbReference type="ARBA" id="ARBA00001933"/>
    </source>
</evidence>
<evidence type="ECO:0000256" key="4">
    <source>
        <dbReference type="ARBA" id="ARBA00022898"/>
    </source>
</evidence>
<evidence type="ECO:0000259" key="5">
    <source>
        <dbReference type="Pfam" id="PF00155"/>
    </source>
</evidence>
<keyword evidence="6" id="KW-0032">Aminotransferase</keyword>
<accession>A0AAT9GHD5</accession>
<evidence type="ECO:0000256" key="3">
    <source>
        <dbReference type="ARBA" id="ARBA00022679"/>
    </source>
</evidence>
<gene>
    <name evidence="6" type="ORF">KACHI17_09220</name>
</gene>
<dbReference type="InterPro" id="IPR015424">
    <property type="entry name" value="PyrdxlP-dep_Trfase"/>
</dbReference>
<dbReference type="AlphaFoldDB" id="A0AAT9GHD5"/>
<keyword evidence="3" id="KW-0808">Transferase</keyword>
<reference evidence="6" key="1">
    <citation type="submission" date="2024-02" db="EMBL/GenBank/DDBJ databases">
        <title>Sediminibacterium planktonica sp. nov. and Sediminibacterium longus sp. nov., isolated from surface lake and river water.</title>
        <authorList>
            <person name="Watanabe K."/>
            <person name="Takemine S."/>
            <person name="Ishii Y."/>
            <person name="Ogata Y."/>
            <person name="Shindo C."/>
            <person name="Suda W."/>
        </authorList>
    </citation>
    <scope>NUCLEOTIDE SEQUENCE</scope>
    <source>
        <strain evidence="6">KACHI17</strain>
    </source>
</reference>
<dbReference type="InterPro" id="IPR015421">
    <property type="entry name" value="PyrdxlP-dep_Trfase_major"/>
</dbReference>
<proteinExistence type="inferred from homology"/>
<feature type="domain" description="Aminotransferase class I/classII large" evidence="5">
    <location>
        <begin position="30"/>
        <end position="359"/>
    </location>
</feature>
<name>A0AAT9GHD5_9BACT</name>
<evidence type="ECO:0000313" key="6">
    <source>
        <dbReference type="EMBL" id="BFG70041.1"/>
    </source>
</evidence>
<comment type="similarity">
    <text evidence="2">Belongs to the class-II pyridoxal-phosphate-dependent aminotransferase family. BioF subfamily.</text>
</comment>
<dbReference type="GO" id="GO:0008483">
    <property type="term" value="F:transaminase activity"/>
    <property type="evidence" value="ECO:0007669"/>
    <property type="project" value="UniProtKB-KW"/>
</dbReference>